<dbReference type="Proteomes" id="UP000649829">
    <property type="component" value="Unassembled WGS sequence"/>
</dbReference>
<evidence type="ECO:0000256" key="10">
    <source>
        <dbReference type="ARBA" id="ARBA00049252"/>
    </source>
</evidence>
<feature type="binding site" evidence="14">
    <location>
        <position position="120"/>
    </location>
    <ligand>
        <name>Zn(2+)</name>
        <dbReference type="ChEBI" id="CHEBI:29105"/>
        <note>catalytic</note>
    </ligand>
</feature>
<comment type="function">
    <text evidence="2 15">This enzyme scavenges exogenous and endogenous cytidine and 2'-deoxycytidine for UMP synthesis.</text>
</comment>
<keyword evidence="8 14" id="KW-0862">Zinc</keyword>
<evidence type="ECO:0000256" key="11">
    <source>
        <dbReference type="ARBA" id="ARBA00049558"/>
    </source>
</evidence>
<dbReference type="InterPro" id="IPR006262">
    <property type="entry name" value="Cyt_deam_tetra"/>
</dbReference>
<organism evidence="17 18">
    <name type="scientific">Pseudooceanicola nanhaiensis</name>
    <dbReference type="NCBI Taxonomy" id="375761"/>
    <lineage>
        <taxon>Bacteria</taxon>
        <taxon>Pseudomonadati</taxon>
        <taxon>Pseudomonadota</taxon>
        <taxon>Alphaproteobacteria</taxon>
        <taxon>Rhodobacterales</taxon>
        <taxon>Paracoccaceae</taxon>
        <taxon>Pseudooceanicola</taxon>
    </lineage>
</organism>
<dbReference type="Pfam" id="PF00383">
    <property type="entry name" value="dCMP_cyt_deam_1"/>
    <property type="match status" value="1"/>
</dbReference>
<dbReference type="GO" id="GO:0005829">
    <property type="term" value="C:cytosol"/>
    <property type="evidence" value="ECO:0007669"/>
    <property type="project" value="TreeGrafter"/>
</dbReference>
<gene>
    <name evidence="17" type="primary">cdd</name>
    <name evidence="17" type="ORF">GCM10011534_17060</name>
</gene>
<evidence type="ECO:0000256" key="2">
    <source>
        <dbReference type="ARBA" id="ARBA00003949"/>
    </source>
</evidence>
<reference evidence="17" key="2">
    <citation type="submission" date="2020-09" db="EMBL/GenBank/DDBJ databases">
        <authorList>
            <person name="Sun Q."/>
            <person name="Zhou Y."/>
        </authorList>
    </citation>
    <scope>NUCLEOTIDE SEQUENCE</scope>
    <source>
        <strain evidence="17">CGMCC 1.6293</strain>
    </source>
</reference>
<dbReference type="PANTHER" id="PTHR11644:SF2">
    <property type="entry name" value="CYTIDINE DEAMINASE"/>
    <property type="match status" value="1"/>
</dbReference>
<dbReference type="InterPro" id="IPR016193">
    <property type="entry name" value="Cytidine_deaminase-like"/>
</dbReference>
<feature type="binding site" evidence="14">
    <location>
        <position position="117"/>
    </location>
    <ligand>
        <name>Zn(2+)</name>
        <dbReference type="ChEBI" id="CHEBI:29105"/>
        <note>catalytic</note>
    </ligand>
</feature>
<dbReference type="GO" id="GO:0042802">
    <property type="term" value="F:identical protein binding"/>
    <property type="evidence" value="ECO:0007669"/>
    <property type="project" value="UniProtKB-ARBA"/>
</dbReference>
<dbReference type="InterPro" id="IPR050202">
    <property type="entry name" value="Cyt/Deoxycyt_deaminase"/>
</dbReference>
<comment type="similarity">
    <text evidence="3 15">Belongs to the cytidine and deoxycytidylate deaminase family.</text>
</comment>
<evidence type="ECO:0000256" key="15">
    <source>
        <dbReference type="RuleBase" id="RU364006"/>
    </source>
</evidence>
<feature type="binding site" evidence="13">
    <location>
        <begin position="73"/>
        <end position="79"/>
    </location>
    <ligand>
        <name>substrate</name>
    </ligand>
</feature>
<name>A0A917SSH4_9RHOB</name>
<evidence type="ECO:0000256" key="8">
    <source>
        <dbReference type="ARBA" id="ARBA00022833"/>
    </source>
</evidence>
<dbReference type="AlphaFoldDB" id="A0A917SSH4"/>
<protein>
    <recommendedName>
        <fullName evidence="5 15">Cytidine deaminase</fullName>
        <ecNumber evidence="4 15">3.5.4.5</ecNumber>
    </recommendedName>
    <alternativeName>
        <fullName evidence="9 15">Cytidine aminohydrolase</fullName>
    </alternativeName>
</protein>
<comment type="cofactor">
    <cofactor evidence="1 14 15">
        <name>Zn(2+)</name>
        <dbReference type="ChEBI" id="CHEBI:29105"/>
    </cofactor>
</comment>
<dbReference type="GO" id="GO:0008270">
    <property type="term" value="F:zinc ion binding"/>
    <property type="evidence" value="ECO:0007669"/>
    <property type="project" value="UniProtKB-UniRule"/>
</dbReference>
<dbReference type="EC" id="3.5.4.5" evidence="4 15"/>
<dbReference type="PROSITE" id="PS51747">
    <property type="entry name" value="CYT_DCMP_DEAMINASES_2"/>
    <property type="match status" value="1"/>
</dbReference>
<dbReference type="InterPro" id="IPR002125">
    <property type="entry name" value="CMP_dCMP_dom"/>
</dbReference>
<evidence type="ECO:0000256" key="7">
    <source>
        <dbReference type="ARBA" id="ARBA00022801"/>
    </source>
</evidence>
<evidence type="ECO:0000259" key="16">
    <source>
        <dbReference type="PROSITE" id="PS51747"/>
    </source>
</evidence>
<feature type="binding site" evidence="14">
    <location>
        <position position="84"/>
    </location>
    <ligand>
        <name>Zn(2+)</name>
        <dbReference type="ChEBI" id="CHEBI:29105"/>
        <note>catalytic</note>
    </ligand>
</feature>
<keyword evidence="7 15" id="KW-0378">Hydrolase</keyword>
<dbReference type="GO" id="GO:0072527">
    <property type="term" value="P:pyrimidine-containing compound metabolic process"/>
    <property type="evidence" value="ECO:0007669"/>
    <property type="project" value="UniProtKB-ARBA"/>
</dbReference>
<keyword evidence="6 14" id="KW-0479">Metal-binding</keyword>
<comment type="caution">
    <text evidence="17">The sequence shown here is derived from an EMBL/GenBank/DDBJ whole genome shotgun (WGS) entry which is preliminary data.</text>
</comment>
<comment type="catalytic activity">
    <reaction evidence="11 15">
        <text>cytidine + H2O + H(+) = uridine + NH4(+)</text>
        <dbReference type="Rhea" id="RHEA:16069"/>
        <dbReference type="ChEBI" id="CHEBI:15377"/>
        <dbReference type="ChEBI" id="CHEBI:15378"/>
        <dbReference type="ChEBI" id="CHEBI:16704"/>
        <dbReference type="ChEBI" id="CHEBI:17562"/>
        <dbReference type="ChEBI" id="CHEBI:28938"/>
        <dbReference type="EC" id="3.5.4.5"/>
    </reaction>
</comment>
<accession>A0A917SSH4</accession>
<comment type="catalytic activity">
    <reaction evidence="10 15">
        <text>2'-deoxycytidine + H2O + H(+) = 2'-deoxyuridine + NH4(+)</text>
        <dbReference type="Rhea" id="RHEA:13433"/>
        <dbReference type="ChEBI" id="CHEBI:15377"/>
        <dbReference type="ChEBI" id="CHEBI:15378"/>
        <dbReference type="ChEBI" id="CHEBI:15698"/>
        <dbReference type="ChEBI" id="CHEBI:16450"/>
        <dbReference type="ChEBI" id="CHEBI:28938"/>
        <dbReference type="EC" id="3.5.4.5"/>
    </reaction>
</comment>
<evidence type="ECO:0000256" key="3">
    <source>
        <dbReference type="ARBA" id="ARBA00006576"/>
    </source>
</evidence>
<dbReference type="InterPro" id="IPR016192">
    <property type="entry name" value="APOBEC/CMP_deaminase_Zn-bd"/>
</dbReference>
<evidence type="ECO:0000256" key="12">
    <source>
        <dbReference type="PIRSR" id="PIRSR606262-1"/>
    </source>
</evidence>
<dbReference type="NCBIfam" id="NF004064">
    <property type="entry name" value="PRK05578.1"/>
    <property type="match status" value="1"/>
</dbReference>
<feature type="active site" description="Proton donor" evidence="12">
    <location>
        <position position="86"/>
    </location>
</feature>
<evidence type="ECO:0000256" key="9">
    <source>
        <dbReference type="ARBA" id="ARBA00032005"/>
    </source>
</evidence>
<dbReference type="EMBL" id="BMLF01000001">
    <property type="protein sequence ID" value="GGL95563.1"/>
    <property type="molecule type" value="Genomic_DNA"/>
</dbReference>
<feature type="domain" description="CMP/dCMP-type deaminase" evidence="16">
    <location>
        <begin position="32"/>
        <end position="159"/>
    </location>
</feature>
<evidence type="ECO:0000256" key="4">
    <source>
        <dbReference type="ARBA" id="ARBA00012783"/>
    </source>
</evidence>
<dbReference type="PANTHER" id="PTHR11644">
    <property type="entry name" value="CYTIDINE DEAMINASE"/>
    <property type="match status" value="1"/>
</dbReference>
<dbReference type="SUPFAM" id="SSF53927">
    <property type="entry name" value="Cytidine deaminase-like"/>
    <property type="match status" value="1"/>
</dbReference>
<evidence type="ECO:0000256" key="5">
    <source>
        <dbReference type="ARBA" id="ARBA00018266"/>
    </source>
</evidence>
<dbReference type="FunFam" id="3.40.140.10:FF:000008">
    <property type="entry name" value="Cytidine deaminase"/>
    <property type="match status" value="1"/>
</dbReference>
<sequence length="164" mass="16937">MGRTAPVRALRHGVLALGTPLVESVAMKEQGDDAMDLLQAARDVRENAYAPYSNFKVGAAVRAASGAIYAGCNVENVAYPEGTCAEAGAIAAMVAAGETVLTEVLVIADSPAPVPPCGGCRQKLVEFGGPEVVLTMCTTDGATQEMTLAEILPGRFDASHMDRA</sequence>
<evidence type="ECO:0000313" key="18">
    <source>
        <dbReference type="Proteomes" id="UP000649829"/>
    </source>
</evidence>
<reference evidence="17" key="1">
    <citation type="journal article" date="2014" name="Int. J. Syst. Evol. Microbiol.">
        <title>Complete genome sequence of Corynebacterium casei LMG S-19264T (=DSM 44701T), isolated from a smear-ripened cheese.</title>
        <authorList>
            <consortium name="US DOE Joint Genome Institute (JGI-PGF)"/>
            <person name="Walter F."/>
            <person name="Albersmeier A."/>
            <person name="Kalinowski J."/>
            <person name="Ruckert C."/>
        </authorList>
    </citation>
    <scope>NUCLEOTIDE SEQUENCE</scope>
    <source>
        <strain evidence="17">CGMCC 1.6293</strain>
    </source>
</reference>
<evidence type="ECO:0000313" key="17">
    <source>
        <dbReference type="EMBL" id="GGL95563.1"/>
    </source>
</evidence>
<dbReference type="Gene3D" id="3.40.140.10">
    <property type="entry name" value="Cytidine Deaminase, domain 2"/>
    <property type="match status" value="1"/>
</dbReference>
<proteinExistence type="inferred from homology"/>
<evidence type="ECO:0000256" key="13">
    <source>
        <dbReference type="PIRSR" id="PIRSR606262-2"/>
    </source>
</evidence>
<dbReference type="GO" id="GO:0004126">
    <property type="term" value="F:cytidine deaminase activity"/>
    <property type="evidence" value="ECO:0007669"/>
    <property type="project" value="UniProtKB-UniRule"/>
</dbReference>
<evidence type="ECO:0000256" key="1">
    <source>
        <dbReference type="ARBA" id="ARBA00001947"/>
    </source>
</evidence>
<dbReference type="CDD" id="cd01283">
    <property type="entry name" value="cytidine_deaminase"/>
    <property type="match status" value="1"/>
</dbReference>
<dbReference type="NCBIfam" id="TIGR01354">
    <property type="entry name" value="cyt_deam_tetra"/>
    <property type="match status" value="1"/>
</dbReference>
<keyword evidence="18" id="KW-1185">Reference proteome</keyword>
<evidence type="ECO:0000256" key="6">
    <source>
        <dbReference type="ARBA" id="ARBA00022723"/>
    </source>
</evidence>
<dbReference type="PROSITE" id="PS00903">
    <property type="entry name" value="CYT_DCMP_DEAMINASES_1"/>
    <property type="match status" value="1"/>
</dbReference>
<evidence type="ECO:0000256" key="14">
    <source>
        <dbReference type="PIRSR" id="PIRSR606262-3"/>
    </source>
</evidence>
<dbReference type="GO" id="GO:0055086">
    <property type="term" value="P:nucleobase-containing small molecule metabolic process"/>
    <property type="evidence" value="ECO:0007669"/>
    <property type="project" value="UniProtKB-ARBA"/>
</dbReference>